<feature type="signal peptide" evidence="2">
    <location>
        <begin position="1"/>
        <end position="20"/>
    </location>
</feature>
<comment type="similarity">
    <text evidence="1">Belongs to the UPF0065 (bug) family.</text>
</comment>
<evidence type="ECO:0000313" key="4">
    <source>
        <dbReference type="Proteomes" id="UP000008850"/>
    </source>
</evidence>
<dbReference type="SUPFAM" id="SSF53850">
    <property type="entry name" value="Periplasmic binding protein-like II"/>
    <property type="match status" value="1"/>
</dbReference>
<evidence type="ECO:0000256" key="2">
    <source>
        <dbReference type="SAM" id="SignalP"/>
    </source>
</evidence>
<dbReference type="Proteomes" id="UP000008850">
    <property type="component" value="Chromosome"/>
</dbReference>
<proteinExistence type="inferred from homology"/>
<keyword evidence="4" id="KW-1185">Reference proteome</keyword>
<gene>
    <name evidence="3" type="ordered locus">KKY_150</name>
</gene>
<dbReference type="PANTHER" id="PTHR42928">
    <property type="entry name" value="TRICARBOXYLATE-BINDING PROTEIN"/>
    <property type="match status" value="1"/>
</dbReference>
<dbReference type="HOGENOM" id="CLU_045683_0_1_5"/>
<dbReference type="EMBL" id="CP003075">
    <property type="protein sequence ID" value="AEQ50197.1"/>
    <property type="molecule type" value="Genomic_DNA"/>
</dbReference>
<dbReference type="Gene3D" id="3.40.190.10">
    <property type="entry name" value="Periplasmic binding protein-like II"/>
    <property type="match status" value="1"/>
</dbReference>
<evidence type="ECO:0000256" key="1">
    <source>
        <dbReference type="ARBA" id="ARBA00006987"/>
    </source>
</evidence>
<feature type="chain" id="PRO_5003468025" evidence="2">
    <location>
        <begin position="21"/>
        <end position="321"/>
    </location>
</feature>
<sequence>MYKPILALGLASLLVTPALAQGYPEKPVRVIVPYNAGGAVDYLGRVLAQQLSEELGQQFVVENRAGASGNIGAQAVASSEADGYTLLMTSVTSSAITSALQPDTAGYNLDEDLEGVGMVGLVPFLLVSSAQTPAANFDEFLAYALEQGDALAYGSSGVGSAEHLGAELLAGIAGFEALHVPYTGAAPAMTDVVADRLPMMVATVPTALPHIDAGAVTPLVVALDSRIDSLPDVPSAPEAGIEGFDVVSLYGLLAPVGLSEDVKAALSEALSAVVEDSEFTTALEERGILPVEGGVESAQDMFLADVEKWYTRVKNTDLTAE</sequence>
<reference evidence="3 4" key="1">
    <citation type="journal article" date="2012" name="J. Bacteriol.">
        <title>Complete genome sequence of Pelagibacterium halotolerans B2T.</title>
        <authorList>
            <person name="Huo Y.Y."/>
            <person name="Cheng H."/>
            <person name="Han X.F."/>
            <person name="Jiang X.W."/>
            <person name="Sun C."/>
            <person name="Zhang X.Q."/>
            <person name="Zhu X.F."/>
            <person name="Liu Y.F."/>
            <person name="Li P.F."/>
            <person name="Ni P.X."/>
            <person name="Wu M."/>
        </authorList>
    </citation>
    <scope>NUCLEOTIDE SEQUENCE [LARGE SCALE GENOMIC DNA]</scope>
    <source>
        <strain evidence="4">DSM 22347 / JCM 15775 / CGMCC 1.7692 / B2</strain>
    </source>
</reference>
<dbReference type="InterPro" id="IPR005064">
    <property type="entry name" value="BUG"/>
</dbReference>
<dbReference type="AlphaFoldDB" id="G4R743"/>
<dbReference type="Gene3D" id="3.40.190.150">
    <property type="entry name" value="Bordetella uptake gene, domain 1"/>
    <property type="match status" value="1"/>
</dbReference>
<evidence type="ECO:0000313" key="3">
    <source>
        <dbReference type="EMBL" id="AEQ50197.1"/>
    </source>
</evidence>
<dbReference type="RefSeq" id="WP_014129347.1">
    <property type="nucleotide sequence ID" value="NC_016078.1"/>
</dbReference>
<keyword evidence="2" id="KW-0732">Signal</keyword>
<dbReference type="Pfam" id="PF03401">
    <property type="entry name" value="TctC"/>
    <property type="match status" value="1"/>
</dbReference>
<dbReference type="InterPro" id="IPR042100">
    <property type="entry name" value="Bug_dom1"/>
</dbReference>
<accession>G4R743</accession>
<dbReference type="STRING" id="1082931.KKY_150"/>
<dbReference type="PATRIC" id="fig|1082931.4.peg.150"/>
<name>G4R743_PELHB</name>
<dbReference type="PANTHER" id="PTHR42928:SF5">
    <property type="entry name" value="BLR1237 PROTEIN"/>
    <property type="match status" value="1"/>
</dbReference>
<dbReference type="PIRSF" id="PIRSF017082">
    <property type="entry name" value="YflP"/>
    <property type="match status" value="1"/>
</dbReference>
<dbReference type="KEGG" id="phl:KKY_150"/>
<dbReference type="eggNOG" id="COG3181">
    <property type="taxonomic scope" value="Bacteria"/>
</dbReference>
<protein>
    <submittedName>
        <fullName evidence="3">Putative exported protein</fullName>
    </submittedName>
</protein>
<organism evidence="3 4">
    <name type="scientific">Pelagibacterium halotolerans (strain DSM 22347 / JCM 15775 / CGMCC 1.7692 / B2)</name>
    <dbReference type="NCBI Taxonomy" id="1082931"/>
    <lineage>
        <taxon>Bacteria</taxon>
        <taxon>Pseudomonadati</taxon>
        <taxon>Pseudomonadota</taxon>
        <taxon>Alphaproteobacteria</taxon>
        <taxon>Hyphomicrobiales</taxon>
        <taxon>Devosiaceae</taxon>
        <taxon>Pelagibacterium</taxon>
    </lineage>
</organism>